<evidence type="ECO:0000313" key="6">
    <source>
        <dbReference type="Proteomes" id="UP000220251"/>
    </source>
</evidence>
<dbReference type="EC" id="1.15.1.1" evidence="5"/>
<feature type="domain" description="Superoxide dismutase copper/zinc binding" evidence="4">
    <location>
        <begin position="39"/>
        <end position="149"/>
    </location>
</feature>
<dbReference type="InterPro" id="IPR024134">
    <property type="entry name" value="SOD_Cu/Zn_/chaperone"/>
</dbReference>
<feature type="region of interest" description="Disordered" evidence="2">
    <location>
        <begin position="77"/>
        <end position="97"/>
    </location>
</feature>
<dbReference type="PANTHER" id="PTHR10003">
    <property type="entry name" value="SUPEROXIDE DISMUTASE CU-ZN -RELATED"/>
    <property type="match status" value="1"/>
</dbReference>
<dbReference type="InterPro" id="IPR036423">
    <property type="entry name" value="SOD-like_Cu/Zn_dom_sf"/>
</dbReference>
<dbReference type="Proteomes" id="UP000220251">
    <property type="component" value="Unassembled WGS sequence"/>
</dbReference>
<keyword evidence="6" id="KW-1185">Reference proteome</keyword>
<name>A0A0H5DRA6_9BACT</name>
<dbReference type="OrthoDB" id="9792957at2"/>
<feature type="chain" id="PRO_5005217840" evidence="3">
    <location>
        <begin position="23"/>
        <end position="153"/>
    </location>
</feature>
<dbReference type="AlphaFoldDB" id="A0A0H5DRA6"/>
<protein>
    <submittedName>
        <fullName evidence="5">Copper/zinc superoxide dismutase</fullName>
        <ecNumber evidence="5">1.15.1.1</ecNumber>
    </submittedName>
</protein>
<keyword evidence="5" id="KW-0560">Oxidoreductase</keyword>
<accession>A0A0H5DRA6</accession>
<reference evidence="6" key="1">
    <citation type="submission" date="2015-06" db="EMBL/GenBank/DDBJ databases">
        <authorList>
            <person name="Bertelli C."/>
        </authorList>
    </citation>
    <scope>NUCLEOTIDE SEQUENCE [LARGE SCALE GENOMIC DNA]</scope>
    <source>
        <strain evidence="6">CRIB-30</strain>
    </source>
</reference>
<evidence type="ECO:0000256" key="1">
    <source>
        <dbReference type="ARBA" id="ARBA00010457"/>
    </source>
</evidence>
<dbReference type="Gene3D" id="2.60.40.200">
    <property type="entry name" value="Superoxide dismutase, copper/zinc binding domain"/>
    <property type="match status" value="1"/>
</dbReference>
<evidence type="ECO:0000256" key="2">
    <source>
        <dbReference type="SAM" id="MobiDB-lite"/>
    </source>
</evidence>
<dbReference type="EMBL" id="CWGJ01000011">
    <property type="protein sequence ID" value="CRX38199.1"/>
    <property type="molecule type" value="Genomic_DNA"/>
</dbReference>
<dbReference type="RefSeq" id="WP_098038049.1">
    <property type="nucleotide sequence ID" value="NZ_CWGJ01000011.1"/>
</dbReference>
<comment type="similarity">
    <text evidence="1">Belongs to the Cu-Zn superoxide dismutase family.</text>
</comment>
<dbReference type="SUPFAM" id="SSF49329">
    <property type="entry name" value="Cu,Zn superoxide dismutase-like"/>
    <property type="match status" value="1"/>
</dbReference>
<organism evidence="5 6">
    <name type="scientific">Estrella lausannensis</name>
    <dbReference type="NCBI Taxonomy" id="483423"/>
    <lineage>
        <taxon>Bacteria</taxon>
        <taxon>Pseudomonadati</taxon>
        <taxon>Chlamydiota</taxon>
        <taxon>Chlamydiia</taxon>
        <taxon>Parachlamydiales</taxon>
        <taxon>Candidatus Criblamydiaceae</taxon>
        <taxon>Estrella</taxon>
    </lineage>
</organism>
<evidence type="ECO:0000259" key="4">
    <source>
        <dbReference type="Pfam" id="PF00080"/>
    </source>
</evidence>
<keyword evidence="3" id="KW-0732">Signal</keyword>
<dbReference type="InterPro" id="IPR001424">
    <property type="entry name" value="SOD_Cu_Zn_dom"/>
</dbReference>
<sequence length="153" mass="15861">MKKKLLTLMSVFALNPFFPLKAGHTEVFVTLQPVGGSQVSGQVRFSTKNEGVHIYGYIEGLNPGSHGLHIHEKGECPAGDSASVSSPSGGEAGHIADLGNVSADEDGIADFHIETSTISLEGPKSIVGKTLIILEGESAAGGRVACGLIHDQI</sequence>
<dbReference type="GO" id="GO:0004784">
    <property type="term" value="F:superoxide dismutase activity"/>
    <property type="evidence" value="ECO:0007669"/>
    <property type="project" value="UniProtKB-EC"/>
</dbReference>
<dbReference type="Pfam" id="PF00080">
    <property type="entry name" value="Sod_Cu"/>
    <property type="match status" value="1"/>
</dbReference>
<dbReference type="GO" id="GO:0005507">
    <property type="term" value="F:copper ion binding"/>
    <property type="evidence" value="ECO:0007669"/>
    <property type="project" value="InterPro"/>
</dbReference>
<evidence type="ECO:0000313" key="5">
    <source>
        <dbReference type="EMBL" id="CRX38199.1"/>
    </source>
</evidence>
<feature type="signal peptide" evidence="3">
    <location>
        <begin position="1"/>
        <end position="22"/>
    </location>
</feature>
<gene>
    <name evidence="5" type="primary">sod1</name>
    <name evidence="5" type="ORF">ELAC_0850</name>
</gene>
<evidence type="ECO:0000256" key="3">
    <source>
        <dbReference type="SAM" id="SignalP"/>
    </source>
</evidence>
<proteinExistence type="inferred from homology"/>